<feature type="domain" description="ER-bound oxygenase mpaB/mpaB'/Rubber oxygenase catalytic" evidence="2">
    <location>
        <begin position="42"/>
        <end position="240"/>
    </location>
</feature>
<dbReference type="InterPro" id="IPR046366">
    <property type="entry name" value="MPAB"/>
</dbReference>
<proteinExistence type="predicted"/>
<evidence type="ECO:0000259" key="2">
    <source>
        <dbReference type="Pfam" id="PF09995"/>
    </source>
</evidence>
<dbReference type="RefSeq" id="WP_310270310.1">
    <property type="nucleotide sequence ID" value="NZ_JAVDXW010000001.1"/>
</dbReference>
<dbReference type="Pfam" id="PF09995">
    <property type="entry name" value="MPAB_Lcp_cat"/>
    <property type="match status" value="1"/>
</dbReference>
<sequence>MQRYEWRDRIESMDPEHDFHEIYRIVVAHEFPWDMNQSLSFALYRTYAVPGIGALLARTGEFTERTRKRYDDTGLILDAVLEHGFTSDTGRSAIRRMNRMHRAYSISNDEMRYVLCTFVVTPIRWMDAYGWRPFTETERIASANYYRELGRHMNIRDIPETHREFAELMDAYEAEHFGYDPGARAVADSTLALMTTLPPQHHAPAWLMRRFAMALMDDALLRAFDYPRPSPLMRMLSRGALWLRGRFVRFLPPRTQPLYARQLPTIRSYPDGYDIDRIGTFPAGCPLPEHGPQPTRDARTVGETPGSPP</sequence>
<feature type="region of interest" description="Disordered" evidence="1">
    <location>
        <begin position="283"/>
        <end position="309"/>
    </location>
</feature>
<dbReference type="PANTHER" id="PTHR36124:SF1">
    <property type="entry name" value="ER-BOUND OXYGENASE MPAB_MPAB'_RUBBER OXYGENASE CATALYTIC DOMAIN-CONTAINING PROTEIN"/>
    <property type="match status" value="1"/>
</dbReference>
<gene>
    <name evidence="3" type="ORF">JOF55_001028</name>
</gene>
<evidence type="ECO:0000256" key="1">
    <source>
        <dbReference type="SAM" id="MobiDB-lite"/>
    </source>
</evidence>
<evidence type="ECO:0000313" key="4">
    <source>
        <dbReference type="Proteomes" id="UP001180845"/>
    </source>
</evidence>
<comment type="caution">
    <text evidence="3">The sequence shown here is derived from an EMBL/GenBank/DDBJ whole genome shotgun (WGS) entry which is preliminary data.</text>
</comment>
<reference evidence="3" key="1">
    <citation type="submission" date="2023-07" db="EMBL/GenBank/DDBJ databases">
        <title>Sequencing the genomes of 1000 actinobacteria strains.</title>
        <authorList>
            <person name="Klenk H.-P."/>
        </authorList>
    </citation>
    <scope>NUCLEOTIDE SEQUENCE</scope>
    <source>
        <strain evidence="3">DSM 45977</strain>
    </source>
</reference>
<dbReference type="Proteomes" id="UP001180845">
    <property type="component" value="Unassembled WGS sequence"/>
</dbReference>
<dbReference type="EMBL" id="JAVDXW010000001">
    <property type="protein sequence ID" value="MDR7300847.1"/>
    <property type="molecule type" value="Genomic_DNA"/>
</dbReference>
<dbReference type="InterPro" id="IPR018713">
    <property type="entry name" value="MPAB/Lcp_cat_dom"/>
</dbReference>
<evidence type="ECO:0000313" key="3">
    <source>
        <dbReference type="EMBL" id="MDR7300847.1"/>
    </source>
</evidence>
<accession>A0AAE3ZCQ2</accession>
<keyword evidence="4" id="KW-1185">Reference proteome</keyword>
<name>A0AAE3ZCQ2_9ACTN</name>
<protein>
    <recommendedName>
        <fullName evidence="2">ER-bound oxygenase mpaB/mpaB'/Rubber oxygenase catalytic domain-containing protein</fullName>
    </recommendedName>
</protein>
<dbReference type="GO" id="GO:0016491">
    <property type="term" value="F:oxidoreductase activity"/>
    <property type="evidence" value="ECO:0007669"/>
    <property type="project" value="InterPro"/>
</dbReference>
<dbReference type="AlphaFoldDB" id="A0AAE3ZCQ2"/>
<organism evidence="3 4">
    <name type="scientific">Haloactinomyces albus</name>
    <dbReference type="NCBI Taxonomy" id="1352928"/>
    <lineage>
        <taxon>Bacteria</taxon>
        <taxon>Bacillati</taxon>
        <taxon>Actinomycetota</taxon>
        <taxon>Actinomycetes</taxon>
        <taxon>Actinopolysporales</taxon>
        <taxon>Actinopolysporaceae</taxon>
        <taxon>Haloactinomyces</taxon>
    </lineage>
</organism>
<dbReference type="PANTHER" id="PTHR36124">
    <property type="match status" value="1"/>
</dbReference>